<dbReference type="GO" id="GO:0005829">
    <property type="term" value="C:cytosol"/>
    <property type="evidence" value="ECO:0007669"/>
    <property type="project" value="TreeGrafter"/>
</dbReference>
<dbReference type="Proteomes" id="UP000311008">
    <property type="component" value="Chromosome"/>
</dbReference>
<dbReference type="GO" id="GO:0052657">
    <property type="term" value="F:guanine phosphoribosyltransferase activity"/>
    <property type="evidence" value="ECO:0007669"/>
    <property type="project" value="RHEA"/>
</dbReference>
<dbReference type="Pfam" id="PF00156">
    <property type="entry name" value="Pribosyltran"/>
    <property type="match status" value="1"/>
</dbReference>
<evidence type="ECO:0000313" key="5">
    <source>
        <dbReference type="Proteomes" id="UP000311008"/>
    </source>
</evidence>
<dbReference type="GO" id="GO:0032264">
    <property type="term" value="P:IMP salvage"/>
    <property type="evidence" value="ECO:0007669"/>
    <property type="project" value="TreeGrafter"/>
</dbReference>
<dbReference type="InterPro" id="IPR000836">
    <property type="entry name" value="PRTase_dom"/>
</dbReference>
<dbReference type="AlphaFoldDB" id="A0A5B8CRP2"/>
<protein>
    <submittedName>
        <fullName evidence="4">Hypoxanthine-guanine phosphoribosyltransferase</fullName>
        <ecNumber evidence="4">2.4.2.8</ecNumber>
    </submittedName>
</protein>
<sequence>MQAAQTASPDHWINQSDVVFTAAEVSAAIDRMAAQLRALVIDQPIILLCVMRGGLYLAGHLMSRLALPAKLDYLQANRYHGTAGQEIVWSKQPELNLADQIVVVVDDILDEGITLAAVVQHCQEAGARRVLTAVLTEKDNGLQKPLQADVIGLTVPNRYVFGCGMDVYGWWRNLPEIRALTDSECS</sequence>
<dbReference type="PANTHER" id="PTHR43340:SF1">
    <property type="entry name" value="HYPOXANTHINE PHOSPHORIBOSYLTRANSFERASE"/>
    <property type="match status" value="1"/>
</dbReference>
<gene>
    <name evidence="4" type="ORF">FIU01_05095</name>
</gene>
<dbReference type="EMBL" id="CP040946">
    <property type="protein sequence ID" value="QDC43958.1"/>
    <property type="molecule type" value="Genomic_DNA"/>
</dbReference>
<proteinExistence type="predicted"/>
<dbReference type="KEGG" id="mmec:FIU01_05095"/>
<dbReference type="InterPro" id="IPR050408">
    <property type="entry name" value="HGPRT"/>
</dbReference>
<dbReference type="GO" id="GO:0032263">
    <property type="term" value="P:GMP salvage"/>
    <property type="evidence" value="ECO:0007669"/>
    <property type="project" value="TreeGrafter"/>
</dbReference>
<keyword evidence="4" id="KW-0808">Transferase</keyword>
<evidence type="ECO:0000256" key="2">
    <source>
        <dbReference type="ARBA" id="ARBA00049402"/>
    </source>
</evidence>
<dbReference type="CDD" id="cd06223">
    <property type="entry name" value="PRTases_typeI"/>
    <property type="match status" value="1"/>
</dbReference>
<evidence type="ECO:0000313" key="4">
    <source>
        <dbReference type="EMBL" id="QDC43958.1"/>
    </source>
</evidence>
<evidence type="ECO:0000256" key="1">
    <source>
        <dbReference type="ARBA" id="ARBA00048811"/>
    </source>
</evidence>
<evidence type="ECO:0000259" key="3">
    <source>
        <dbReference type="Pfam" id="PF00156"/>
    </source>
</evidence>
<dbReference type="GO" id="GO:0046100">
    <property type="term" value="P:hypoxanthine metabolic process"/>
    <property type="evidence" value="ECO:0007669"/>
    <property type="project" value="TreeGrafter"/>
</dbReference>
<organism evidence="4 5">
    <name type="scientific">Methylophilus medardicus</name>
    <dbReference type="NCBI Taxonomy" id="2588534"/>
    <lineage>
        <taxon>Bacteria</taxon>
        <taxon>Pseudomonadati</taxon>
        <taxon>Pseudomonadota</taxon>
        <taxon>Betaproteobacteria</taxon>
        <taxon>Nitrosomonadales</taxon>
        <taxon>Methylophilaceae</taxon>
        <taxon>Methylophilus</taxon>
    </lineage>
</organism>
<dbReference type="GO" id="GO:0000287">
    <property type="term" value="F:magnesium ion binding"/>
    <property type="evidence" value="ECO:0007669"/>
    <property type="project" value="TreeGrafter"/>
</dbReference>
<feature type="domain" description="Phosphoribosyltransferase" evidence="3">
    <location>
        <begin position="25"/>
        <end position="166"/>
    </location>
</feature>
<reference evidence="5" key="1">
    <citation type="journal article" date="2019" name="ISME J.">
        <title>Evolution in action: habitat transition from sediment to the pelagial leads to genome streamlining in Methylophilaceae.</title>
        <authorList>
            <person name="Salcher M."/>
            <person name="Schaefle D."/>
            <person name="Kaspar M."/>
            <person name="Neuenschwander S.M."/>
            <person name="Ghai R."/>
        </authorList>
    </citation>
    <scope>NUCLEOTIDE SEQUENCE [LARGE SCALE GENOMIC DNA]</scope>
    <source>
        <strain evidence="5">MMS-M-51</strain>
    </source>
</reference>
<dbReference type="GO" id="GO:0004422">
    <property type="term" value="F:hypoxanthine phosphoribosyltransferase activity"/>
    <property type="evidence" value="ECO:0007669"/>
    <property type="project" value="TreeGrafter"/>
</dbReference>
<name>A0A5B8CRP2_9PROT</name>
<dbReference type="InterPro" id="IPR029057">
    <property type="entry name" value="PRTase-like"/>
</dbReference>
<dbReference type="PANTHER" id="PTHR43340">
    <property type="entry name" value="HYPOXANTHINE-GUANINE PHOSPHORIBOSYLTRANSFERASE"/>
    <property type="match status" value="1"/>
</dbReference>
<dbReference type="RefSeq" id="WP_140003299.1">
    <property type="nucleotide sequence ID" value="NZ_CP040946.1"/>
</dbReference>
<comment type="catalytic activity">
    <reaction evidence="2">
        <text>IMP + diphosphate = hypoxanthine + 5-phospho-alpha-D-ribose 1-diphosphate</text>
        <dbReference type="Rhea" id="RHEA:17973"/>
        <dbReference type="ChEBI" id="CHEBI:17368"/>
        <dbReference type="ChEBI" id="CHEBI:33019"/>
        <dbReference type="ChEBI" id="CHEBI:58017"/>
        <dbReference type="ChEBI" id="CHEBI:58053"/>
        <dbReference type="EC" id="2.4.2.8"/>
    </reaction>
    <physiologicalReaction direction="right-to-left" evidence="2">
        <dbReference type="Rhea" id="RHEA:17975"/>
    </physiologicalReaction>
</comment>
<dbReference type="GO" id="GO:0006178">
    <property type="term" value="P:guanine salvage"/>
    <property type="evidence" value="ECO:0007669"/>
    <property type="project" value="TreeGrafter"/>
</dbReference>
<dbReference type="Gene3D" id="3.40.50.2020">
    <property type="match status" value="1"/>
</dbReference>
<dbReference type="SUPFAM" id="SSF53271">
    <property type="entry name" value="PRTase-like"/>
    <property type="match status" value="1"/>
</dbReference>
<dbReference type="OrthoDB" id="9802824at2"/>
<dbReference type="NCBIfam" id="NF006605">
    <property type="entry name" value="PRK09162.1"/>
    <property type="match status" value="1"/>
</dbReference>
<dbReference type="EC" id="2.4.2.8" evidence="4"/>
<keyword evidence="5" id="KW-1185">Reference proteome</keyword>
<comment type="catalytic activity">
    <reaction evidence="1">
        <text>GMP + diphosphate = guanine + 5-phospho-alpha-D-ribose 1-diphosphate</text>
        <dbReference type="Rhea" id="RHEA:25424"/>
        <dbReference type="ChEBI" id="CHEBI:16235"/>
        <dbReference type="ChEBI" id="CHEBI:33019"/>
        <dbReference type="ChEBI" id="CHEBI:58017"/>
        <dbReference type="ChEBI" id="CHEBI:58115"/>
        <dbReference type="EC" id="2.4.2.8"/>
    </reaction>
    <physiologicalReaction direction="right-to-left" evidence="1">
        <dbReference type="Rhea" id="RHEA:25426"/>
    </physiologicalReaction>
</comment>
<accession>A0A5B8CRP2</accession>
<keyword evidence="4" id="KW-0328">Glycosyltransferase</keyword>